<sequence length="145" mass="16122">MITTTLGALTYTVWVTKYSMGPMKLAVNLLIMSVLLMTLLSMKMGLSWLSLVYVMLFTGGILMMFMILSSFLPNEKSTKLNVSTLALAIPFMVSIQNLDPSDILPTTTMKWVLEASSTSISLMAIMLLYFVAFLENVSSDKLPMR</sequence>
<dbReference type="AlphaFoldDB" id="A0A0U2JEU3"/>
<gene>
    <name evidence="2" type="primary">nad6</name>
</gene>
<accession>A0A0U2JEU3</accession>
<keyword evidence="1" id="KW-1133">Transmembrane helix</keyword>
<protein>
    <submittedName>
        <fullName evidence="2">NADH dehydrogenase subunit 6</fullName>
    </submittedName>
</protein>
<dbReference type="EMBL" id="KR604967">
    <property type="protein sequence ID" value="ALK03805.1"/>
    <property type="molecule type" value="Genomic_DNA"/>
</dbReference>
<feature type="transmembrane region" description="Helical" evidence="1">
    <location>
        <begin position="80"/>
        <end position="98"/>
    </location>
</feature>
<feature type="transmembrane region" description="Helical" evidence="1">
    <location>
        <begin position="48"/>
        <end position="68"/>
    </location>
</feature>
<keyword evidence="1" id="KW-0472">Membrane</keyword>
<reference evidence="2" key="1">
    <citation type="submission" date="2015-05" db="EMBL/GenBank/DDBJ databases">
        <authorList>
            <person name="Wang D.B."/>
            <person name="Wang M."/>
        </authorList>
    </citation>
    <scope>NUCLEOTIDE SEQUENCE</scope>
</reference>
<reference evidence="2" key="2">
    <citation type="journal article" date="2016" name="Sci. Rep.">
        <title>Mitochondrial genome evolution and tRNA truncation in Acariformes mites: new evidence from eriophyoid mites.</title>
        <authorList>
            <person name="Xue X.F."/>
            <person name="Guo J.F."/>
            <person name="Dong Y."/>
            <person name="Hong X.Y."/>
            <person name="Shao R."/>
        </authorList>
    </citation>
    <scope>NUCLEOTIDE SEQUENCE</scope>
</reference>
<evidence type="ECO:0000313" key="2">
    <source>
        <dbReference type="EMBL" id="ALK03805.1"/>
    </source>
</evidence>
<keyword evidence="1" id="KW-0812">Transmembrane</keyword>
<evidence type="ECO:0000256" key="1">
    <source>
        <dbReference type="SAM" id="Phobius"/>
    </source>
</evidence>
<feature type="transmembrane region" description="Helical" evidence="1">
    <location>
        <begin position="25"/>
        <end position="42"/>
    </location>
</feature>
<keyword evidence="2" id="KW-0496">Mitochondrion</keyword>
<organism evidence="2">
    <name type="scientific">Phyllocoptes taishanensis</name>
    <dbReference type="NCBI Taxonomy" id="1638174"/>
    <lineage>
        <taxon>Eukaryota</taxon>
        <taxon>Metazoa</taxon>
        <taxon>Ecdysozoa</taxon>
        <taxon>Arthropoda</taxon>
        <taxon>Chelicerata</taxon>
        <taxon>Arachnida</taxon>
        <taxon>Acari</taxon>
        <taxon>Acariformes</taxon>
        <taxon>Trombidiformes</taxon>
        <taxon>Prostigmata</taxon>
        <taxon>Eupodina</taxon>
        <taxon>Eriophyoidea</taxon>
        <taxon>Eriophyidae</taxon>
        <taxon>Phyllocoptinae</taxon>
        <taxon>Phyllocoptini</taxon>
        <taxon>Phyllocoptes</taxon>
    </lineage>
</organism>
<geneLocation type="mitochondrion" evidence="2"/>
<proteinExistence type="predicted"/>
<feature type="transmembrane region" description="Helical" evidence="1">
    <location>
        <begin position="118"/>
        <end position="137"/>
    </location>
</feature>
<name>A0A0U2JEU3_9ACAR</name>